<comment type="caution">
    <text evidence="1">The sequence shown here is derived from an EMBL/GenBank/DDBJ whole genome shotgun (WGS) entry which is preliminary data.</text>
</comment>
<evidence type="ECO:0000313" key="2">
    <source>
        <dbReference type="Proteomes" id="UP001345219"/>
    </source>
</evidence>
<dbReference type="AlphaFoldDB" id="A0AAN7GFD8"/>
<reference evidence="1 2" key="1">
    <citation type="journal article" date="2023" name="Hortic Res">
        <title>Pangenome of water caltrop reveals structural variations and asymmetric subgenome divergence after allopolyploidization.</title>
        <authorList>
            <person name="Zhang X."/>
            <person name="Chen Y."/>
            <person name="Wang L."/>
            <person name="Yuan Y."/>
            <person name="Fang M."/>
            <person name="Shi L."/>
            <person name="Lu R."/>
            <person name="Comes H.P."/>
            <person name="Ma Y."/>
            <person name="Chen Y."/>
            <person name="Huang G."/>
            <person name="Zhou Y."/>
            <person name="Zheng Z."/>
            <person name="Qiu Y."/>
        </authorList>
    </citation>
    <scope>NUCLEOTIDE SEQUENCE [LARGE SCALE GENOMIC DNA]</scope>
    <source>
        <tissue evidence="1">Roots</tissue>
    </source>
</reference>
<dbReference type="Proteomes" id="UP001345219">
    <property type="component" value="Chromosome 1"/>
</dbReference>
<proteinExistence type="predicted"/>
<accession>A0AAN7GFD8</accession>
<name>A0AAN7GFD8_9MYRT</name>
<gene>
    <name evidence="1" type="ORF">SAY87_000502</name>
</gene>
<dbReference type="EMBL" id="JAXIOK010000023">
    <property type="protein sequence ID" value="KAK4742501.1"/>
    <property type="molecule type" value="Genomic_DNA"/>
</dbReference>
<protein>
    <submittedName>
        <fullName evidence="1">Uncharacterized protein</fullName>
    </submittedName>
</protein>
<evidence type="ECO:0000313" key="1">
    <source>
        <dbReference type="EMBL" id="KAK4742501.1"/>
    </source>
</evidence>
<organism evidence="1 2">
    <name type="scientific">Trapa incisa</name>
    <dbReference type="NCBI Taxonomy" id="236973"/>
    <lineage>
        <taxon>Eukaryota</taxon>
        <taxon>Viridiplantae</taxon>
        <taxon>Streptophyta</taxon>
        <taxon>Embryophyta</taxon>
        <taxon>Tracheophyta</taxon>
        <taxon>Spermatophyta</taxon>
        <taxon>Magnoliopsida</taxon>
        <taxon>eudicotyledons</taxon>
        <taxon>Gunneridae</taxon>
        <taxon>Pentapetalae</taxon>
        <taxon>rosids</taxon>
        <taxon>malvids</taxon>
        <taxon>Myrtales</taxon>
        <taxon>Lythraceae</taxon>
        <taxon>Trapa</taxon>
    </lineage>
</organism>
<sequence>MASILTSVRPCLIEIFFSRNNAFLGSCNFKFLQCVAYLNLPIYPIRLNLPRSLLLRVGPFISSLRLSLASCSILSETIIFHGGGTKKKTRRYPKLDAGGARINGHSEHLH</sequence>
<keyword evidence="2" id="KW-1185">Reference proteome</keyword>